<dbReference type="EMBL" id="JYNZ01000006">
    <property type="protein sequence ID" value="KXK25843.1"/>
    <property type="molecule type" value="Genomic_DNA"/>
</dbReference>
<feature type="domain" description="Glycosyl transferase family 1" evidence="1">
    <location>
        <begin position="186"/>
        <end position="328"/>
    </location>
</feature>
<evidence type="ECO:0000313" key="4">
    <source>
        <dbReference type="Proteomes" id="UP000070457"/>
    </source>
</evidence>
<evidence type="ECO:0000259" key="1">
    <source>
        <dbReference type="Pfam" id="PF00534"/>
    </source>
</evidence>
<dbReference type="Gene3D" id="3.40.50.2000">
    <property type="entry name" value="Glycogen Phosphorylase B"/>
    <property type="match status" value="2"/>
</dbReference>
<comment type="caution">
    <text evidence="3">The sequence shown here is derived from an EMBL/GenBank/DDBJ whole genome shotgun (WGS) entry which is preliminary data.</text>
</comment>
<dbReference type="InterPro" id="IPR028098">
    <property type="entry name" value="Glyco_trans_4-like_N"/>
</dbReference>
<sequence length="355" mass="40160">MKIGVDLSPVELSPAGIGQYTISLISRLVERDKRNRYYIYTSAPRFLPQAENIVIRVNRSLPLSGRRWIGAVVRDAKRKNLDLFISPSNHSFAWLFPKTIQFIHDLAPVIYPQYFSRKAAFTYKRSAAKLLKHAWKVATVSEAVRTELETFAGRKTPDISVLYPGLNPWIVSNHSDESSEILQQLPNRFLLSVSTLEPRKNHINMIEAYAKIRESAGMPLVVVGKKGWFYKDIFETVSRLGLEKDVIFLGYVRNEDLAGLYKRAAGFVYISFYEGFGMPPVEALYNNVPVLVSDIPVFRETLAGHALFTNPTDPAIISSALTSLLNTTPPDARTFVTERYNWDVTADRLLSIIES</sequence>
<dbReference type="Pfam" id="PF00534">
    <property type="entry name" value="Glycos_transf_1"/>
    <property type="match status" value="1"/>
</dbReference>
<accession>A0A136LW02</accession>
<protein>
    <submittedName>
        <fullName evidence="3">Mannosylfructose-phosphate synthase</fullName>
        <ecNumber evidence="3">2.4.1.246</ecNumber>
    </submittedName>
</protein>
<organism evidence="3 4">
    <name type="scientific">candidate division WS6 bacterium OLB20</name>
    <dbReference type="NCBI Taxonomy" id="1617426"/>
    <lineage>
        <taxon>Bacteria</taxon>
        <taxon>Candidatus Dojkabacteria</taxon>
    </lineage>
</organism>
<dbReference type="Proteomes" id="UP000070457">
    <property type="component" value="Unassembled WGS sequence"/>
</dbReference>
<keyword evidence="3" id="KW-0808">Transferase</keyword>
<keyword evidence="3" id="KW-0328">Glycosyltransferase</keyword>
<dbReference type="PANTHER" id="PTHR46401:SF8">
    <property type="entry name" value="BLL6006 PROTEIN"/>
    <property type="match status" value="1"/>
</dbReference>
<proteinExistence type="predicted"/>
<evidence type="ECO:0000313" key="3">
    <source>
        <dbReference type="EMBL" id="KXK25843.1"/>
    </source>
</evidence>
<dbReference type="Pfam" id="PF13439">
    <property type="entry name" value="Glyco_transf_4"/>
    <property type="match status" value="1"/>
</dbReference>
<dbReference type="AlphaFoldDB" id="A0A136LW02"/>
<dbReference type="EC" id="2.4.1.246" evidence="3"/>
<evidence type="ECO:0000259" key="2">
    <source>
        <dbReference type="Pfam" id="PF13439"/>
    </source>
</evidence>
<dbReference type="GO" id="GO:0103011">
    <property type="term" value="F:mannosylfructose-phosphate synthase activity"/>
    <property type="evidence" value="ECO:0007669"/>
    <property type="project" value="UniProtKB-EC"/>
</dbReference>
<dbReference type="InterPro" id="IPR001296">
    <property type="entry name" value="Glyco_trans_1"/>
</dbReference>
<dbReference type="CDD" id="cd03809">
    <property type="entry name" value="GT4_MtfB-like"/>
    <property type="match status" value="1"/>
</dbReference>
<name>A0A136LW02_9BACT</name>
<dbReference type="SUPFAM" id="SSF53756">
    <property type="entry name" value="UDP-Glycosyltransferase/glycogen phosphorylase"/>
    <property type="match status" value="1"/>
</dbReference>
<dbReference type="PANTHER" id="PTHR46401">
    <property type="entry name" value="GLYCOSYLTRANSFERASE WBBK-RELATED"/>
    <property type="match status" value="1"/>
</dbReference>
<gene>
    <name evidence="3" type="primary">mfpsA</name>
    <name evidence="3" type="ORF">TR69_WS6001001449</name>
</gene>
<feature type="domain" description="Glycosyltransferase subfamily 4-like N-terminal" evidence="2">
    <location>
        <begin position="16"/>
        <end position="167"/>
    </location>
</feature>
<dbReference type="STRING" id="1617426.TR69_WS6001001449"/>
<reference evidence="3 4" key="1">
    <citation type="submission" date="2015-02" db="EMBL/GenBank/DDBJ databases">
        <title>Improved understanding of the partial-nitritation anammox process through 23 genomes representing the majority of the microbial community.</title>
        <authorList>
            <person name="Speth D.R."/>
            <person name="In T Zandt M."/>
            <person name="Guerrero Cruz S."/>
            <person name="Jetten M.S."/>
            <person name="Dutilh B.E."/>
        </authorList>
    </citation>
    <scope>NUCLEOTIDE SEQUENCE [LARGE SCALE GENOMIC DNA]</scope>
    <source>
        <strain evidence="3">OLB20</strain>
    </source>
</reference>